<evidence type="ECO:0000256" key="2">
    <source>
        <dbReference type="SAM" id="Phobius"/>
    </source>
</evidence>
<feature type="region of interest" description="Disordered" evidence="1">
    <location>
        <begin position="462"/>
        <end position="487"/>
    </location>
</feature>
<sequence>MKKIADISPRCFAGMTRLGTREDGLAKTISLSAVMGMFDLVEQLEFYGSYHNNKWNQLIHLIFVPTIFLTACIGLCYTGPLVQVPDADGSLIEFNGAFVLFLVYAIMYLCIDVQGAIVANAVLFGCLLGANYMFHFFGPTHAWKYASVVHVISWVMQIFGHRYFEKRNPALLDNLAQAFLLAPLFVCMEVVFHLGFRQDIYRDLKNRANGQRNARRQDPRSAMGPVKPINRSCISGTDCVSAAEAVIHNIHGLYTSADNGLLTIGQELGIVVEAPRPKVTVMLVGNHSAGKSSFINWYIGEYVQLESVAMETNSFTFVTSGKKRDTFKGRATIKHKPWLAQIESFAGAVDNLSTQISASRKNLFAMCDFIDTPGLTDGSLKYPYPVNEILEWLGERADLIFVFFDPHGQALCARTMNVVQRLNQTCKPKTHYFLTMADKIPSEKERSKVILQVAQSLSHAQTQLSPAITSESDSQSKRETDHSSWADSETWLGEHALRVRPIFIPQKAQTADDHDFNRIDEALQLISDAVNQNVQSHIERLEVDSSRLLDALETRLRRHETRQRVNRITKSLHLALLLCGWTVPMFLTLYLLHIADAVLGPSAGWFIQHPWLYPLLPALKTLSSQFSSAMALADRWTMLTQLTVSFTVIIILAKATAMCFLHVMSPAASKKMYAWRATLKQIHEVEVQGQWKLLFSESTFD</sequence>
<feature type="transmembrane region" description="Helical" evidence="2">
    <location>
        <begin position="91"/>
        <end position="111"/>
    </location>
</feature>
<keyword evidence="2" id="KW-1133">Transmembrane helix</keyword>
<feature type="compositionally biased region" description="Basic and acidic residues" evidence="1">
    <location>
        <begin position="474"/>
        <end position="484"/>
    </location>
</feature>
<evidence type="ECO:0000256" key="1">
    <source>
        <dbReference type="SAM" id="MobiDB-lite"/>
    </source>
</evidence>
<dbReference type="EMBL" id="OVEO01000010">
    <property type="protein sequence ID" value="SPQ98646.1"/>
    <property type="molecule type" value="Genomic_DNA"/>
</dbReference>
<feature type="transmembrane region" description="Helical" evidence="2">
    <location>
        <begin position="642"/>
        <end position="663"/>
    </location>
</feature>
<dbReference type="PANTHER" id="PTHR28026">
    <property type="entry name" value="DUF962 DOMAIN PROTEIN (AFU_ORTHOLOGUE AFUA_8G05310)"/>
    <property type="match status" value="1"/>
</dbReference>
<dbReference type="GO" id="GO:0005783">
    <property type="term" value="C:endoplasmic reticulum"/>
    <property type="evidence" value="ECO:0007669"/>
    <property type="project" value="TreeGrafter"/>
</dbReference>
<feature type="transmembrane region" description="Helical" evidence="2">
    <location>
        <begin position="176"/>
        <end position="196"/>
    </location>
</feature>
<dbReference type="PANTHER" id="PTHR28026:SF9">
    <property type="entry name" value="2-HYDROXY-PALMITIC ACID DIOXYGENASE MPO1"/>
    <property type="match status" value="1"/>
</dbReference>
<keyword evidence="2" id="KW-0812">Transmembrane</keyword>
<protein>
    <recommendedName>
        <fullName evidence="3">G domain-containing protein</fullName>
    </recommendedName>
</protein>
<evidence type="ECO:0000259" key="3">
    <source>
        <dbReference type="Pfam" id="PF01926"/>
    </source>
</evidence>
<dbReference type="Pfam" id="PF01926">
    <property type="entry name" value="MMR_HSR1"/>
    <property type="match status" value="1"/>
</dbReference>
<dbReference type="InterPro" id="IPR006073">
    <property type="entry name" value="GTP-bd"/>
</dbReference>
<dbReference type="InterPro" id="IPR027417">
    <property type="entry name" value="P-loop_NTPase"/>
</dbReference>
<feature type="transmembrane region" description="Helical" evidence="2">
    <location>
        <begin position="58"/>
        <end position="79"/>
    </location>
</feature>
<dbReference type="SUPFAM" id="SSF52540">
    <property type="entry name" value="P-loop containing nucleoside triphosphate hydrolases"/>
    <property type="match status" value="1"/>
</dbReference>
<accession>A0A3P3YEN8</accession>
<feature type="domain" description="G" evidence="3">
    <location>
        <begin position="280"/>
        <end position="410"/>
    </location>
</feature>
<dbReference type="AlphaFoldDB" id="A0A3P3YEN8"/>
<feature type="transmembrane region" description="Helical" evidence="2">
    <location>
        <begin position="572"/>
        <end position="592"/>
    </location>
</feature>
<dbReference type="Proteomes" id="UP000290189">
    <property type="component" value="Unassembled WGS sequence"/>
</dbReference>
<dbReference type="Gene3D" id="3.40.50.300">
    <property type="entry name" value="P-loop containing nucleotide triphosphate hydrolases"/>
    <property type="match status" value="1"/>
</dbReference>
<feature type="transmembrane region" description="Helical" evidence="2">
    <location>
        <begin position="117"/>
        <end position="138"/>
    </location>
</feature>
<geneLocation type="mitochondrion" evidence="4"/>
<organism evidence="4 5">
    <name type="scientific">Plasmodiophora brassicae</name>
    <name type="common">Clubroot disease agent</name>
    <dbReference type="NCBI Taxonomy" id="37360"/>
    <lineage>
        <taxon>Eukaryota</taxon>
        <taxon>Sar</taxon>
        <taxon>Rhizaria</taxon>
        <taxon>Endomyxa</taxon>
        <taxon>Phytomyxea</taxon>
        <taxon>Plasmodiophorida</taxon>
        <taxon>Plasmodiophoridae</taxon>
        <taxon>Plasmodiophora</taxon>
    </lineage>
</organism>
<name>A0A3P3YEN8_PLABS</name>
<keyword evidence="4" id="KW-0496">Mitochondrion</keyword>
<dbReference type="GO" id="GO:0016020">
    <property type="term" value="C:membrane"/>
    <property type="evidence" value="ECO:0007669"/>
    <property type="project" value="GOC"/>
</dbReference>
<evidence type="ECO:0000313" key="5">
    <source>
        <dbReference type="Proteomes" id="UP000290189"/>
    </source>
</evidence>
<dbReference type="Pfam" id="PF06127">
    <property type="entry name" value="Mpo1-like"/>
    <property type="match status" value="1"/>
</dbReference>
<dbReference type="GO" id="GO:0005525">
    <property type="term" value="F:GTP binding"/>
    <property type="evidence" value="ECO:0007669"/>
    <property type="project" value="InterPro"/>
</dbReference>
<reference evidence="4 5" key="1">
    <citation type="submission" date="2018-03" db="EMBL/GenBank/DDBJ databases">
        <authorList>
            <person name="Fogelqvist J."/>
        </authorList>
    </citation>
    <scope>NUCLEOTIDE SEQUENCE [LARGE SCALE GENOMIC DNA]</scope>
</reference>
<proteinExistence type="predicted"/>
<evidence type="ECO:0000313" key="4">
    <source>
        <dbReference type="EMBL" id="SPQ98646.1"/>
    </source>
</evidence>
<keyword evidence="2" id="KW-0472">Membrane</keyword>
<dbReference type="GO" id="GO:0046521">
    <property type="term" value="P:sphingoid catabolic process"/>
    <property type="evidence" value="ECO:0007669"/>
    <property type="project" value="TreeGrafter"/>
</dbReference>
<dbReference type="InterPro" id="IPR009305">
    <property type="entry name" value="Mpo1-like"/>
</dbReference>
<gene>
    <name evidence="4" type="ORF">PLBR_LOCUS5861</name>
</gene>
<feature type="compositionally biased region" description="Polar residues" evidence="1">
    <location>
        <begin position="462"/>
        <end position="473"/>
    </location>
</feature>